<dbReference type="PANTHER" id="PTHR33908">
    <property type="entry name" value="MANNOSYLTRANSFERASE YKCB-RELATED"/>
    <property type="match status" value="1"/>
</dbReference>
<gene>
    <name evidence="10" type="ORF">KG103_09000</name>
</gene>
<dbReference type="PANTHER" id="PTHR33908:SF11">
    <property type="entry name" value="MEMBRANE PROTEIN"/>
    <property type="match status" value="1"/>
</dbReference>
<keyword evidence="4" id="KW-0808">Transferase</keyword>
<dbReference type="Pfam" id="PF13231">
    <property type="entry name" value="PMT_2"/>
    <property type="match status" value="1"/>
</dbReference>
<dbReference type="InterPro" id="IPR050297">
    <property type="entry name" value="LipidA_mod_glycosyltrf_83"/>
</dbReference>
<comment type="subcellular location">
    <subcellularLocation>
        <location evidence="1">Cell membrane</location>
        <topology evidence="1">Multi-pass membrane protein</topology>
    </subcellularLocation>
</comment>
<evidence type="ECO:0000256" key="7">
    <source>
        <dbReference type="ARBA" id="ARBA00023136"/>
    </source>
</evidence>
<feature type="transmembrane region" description="Helical" evidence="8">
    <location>
        <begin position="102"/>
        <end position="119"/>
    </location>
</feature>
<dbReference type="Proteomes" id="UP000677804">
    <property type="component" value="Chromosome"/>
</dbReference>
<dbReference type="RefSeq" id="WP_207342007.1">
    <property type="nucleotide sequence ID" value="NZ_CP074405.1"/>
</dbReference>
<dbReference type="EMBL" id="CP074405">
    <property type="protein sequence ID" value="QVI63933.1"/>
    <property type="molecule type" value="Genomic_DNA"/>
</dbReference>
<feature type="transmembrane region" description="Helical" evidence="8">
    <location>
        <begin position="151"/>
        <end position="172"/>
    </location>
</feature>
<feature type="transmembrane region" description="Helical" evidence="8">
    <location>
        <begin position="178"/>
        <end position="205"/>
    </location>
</feature>
<evidence type="ECO:0000256" key="6">
    <source>
        <dbReference type="ARBA" id="ARBA00022989"/>
    </source>
</evidence>
<feature type="transmembrane region" description="Helical" evidence="8">
    <location>
        <begin position="72"/>
        <end position="90"/>
    </location>
</feature>
<organism evidence="10 11">
    <name type="scientific">Cellulomonas wangleii</name>
    <dbReference type="NCBI Taxonomy" id="2816956"/>
    <lineage>
        <taxon>Bacteria</taxon>
        <taxon>Bacillati</taxon>
        <taxon>Actinomycetota</taxon>
        <taxon>Actinomycetes</taxon>
        <taxon>Micrococcales</taxon>
        <taxon>Cellulomonadaceae</taxon>
        <taxon>Cellulomonas</taxon>
    </lineage>
</organism>
<feature type="transmembrane region" description="Helical" evidence="8">
    <location>
        <begin position="125"/>
        <end position="144"/>
    </location>
</feature>
<evidence type="ECO:0000256" key="1">
    <source>
        <dbReference type="ARBA" id="ARBA00004651"/>
    </source>
</evidence>
<feature type="domain" description="Glycosyltransferase RgtA/B/C/D-like" evidence="9">
    <location>
        <begin position="76"/>
        <end position="236"/>
    </location>
</feature>
<keyword evidence="5 8" id="KW-0812">Transmembrane</keyword>
<evidence type="ECO:0000256" key="8">
    <source>
        <dbReference type="SAM" id="Phobius"/>
    </source>
</evidence>
<evidence type="ECO:0000259" key="9">
    <source>
        <dbReference type="Pfam" id="PF13231"/>
    </source>
</evidence>
<protein>
    <submittedName>
        <fullName evidence="10">DUF2029 domain-containing protein</fullName>
    </submittedName>
</protein>
<feature type="transmembrane region" description="Helical" evidence="8">
    <location>
        <begin position="20"/>
        <end position="37"/>
    </location>
</feature>
<keyword evidence="2" id="KW-1003">Cell membrane</keyword>
<keyword evidence="3" id="KW-0328">Glycosyltransferase</keyword>
<proteinExistence type="predicted"/>
<feature type="transmembrane region" description="Helical" evidence="8">
    <location>
        <begin position="309"/>
        <end position="325"/>
    </location>
</feature>
<evidence type="ECO:0000256" key="4">
    <source>
        <dbReference type="ARBA" id="ARBA00022679"/>
    </source>
</evidence>
<keyword evidence="6 8" id="KW-1133">Transmembrane helix</keyword>
<evidence type="ECO:0000256" key="5">
    <source>
        <dbReference type="ARBA" id="ARBA00022692"/>
    </source>
</evidence>
<keyword evidence="11" id="KW-1185">Reference proteome</keyword>
<accession>A0ABX8DA53</accession>
<feature type="transmembrane region" description="Helical" evidence="8">
    <location>
        <begin position="284"/>
        <end position="302"/>
    </location>
</feature>
<sequence length="517" mass="53582">MVRAGHSSPTRTRGGGRTGWVVACAAGALAFVVRWHLVGGAGGVRGYHGYDDGVYFSSAVAFVHGRMPYRDFLLLHPPGVVLALAPFAALTRWTSDPNALAAARVAFMAVGAVSTLLVTRLALRWGTAAAVVAGALYAVSSAAARGERLTLLEPLGTLTLLGAVCLLLRARAPDTSRWWLYAGGAVLGVGPVVKIWNVVPVLVVLAWQAWTQGTRSAVHVAGAATGSSLLVLLPFALASPGALVRLVLLAQLGRPRSGTTTGERLEGITGVGTALEPQPPGTRAAWTVVVCVAVAVAAVVAWCGRRGRLWVAVLGTQVAVLLVSPPFYVNYAAYSAAAVVLVVAAAVSLVPGGRPAWAGPRAWAAALTVGALGLPTAALRPPPPETLAVAEVRGLLPEQGCVRADSPGVLAVLDVLSRDEERGCRTRVDVSGQTYVVGDRDDRGRPVPRSRNSRWQDDAVAYLTSGTAAVLVRATGNGFDDATVERLHRQGTLVRVHGAQVLLPHDAAAPHGPAARP</sequence>
<evidence type="ECO:0000256" key="2">
    <source>
        <dbReference type="ARBA" id="ARBA00022475"/>
    </source>
</evidence>
<keyword evidence="7 8" id="KW-0472">Membrane</keyword>
<name>A0ABX8DA53_9CELL</name>
<feature type="transmembrane region" description="Helical" evidence="8">
    <location>
        <begin position="362"/>
        <end position="379"/>
    </location>
</feature>
<feature type="transmembrane region" description="Helical" evidence="8">
    <location>
        <begin position="217"/>
        <end position="237"/>
    </location>
</feature>
<evidence type="ECO:0000313" key="10">
    <source>
        <dbReference type="EMBL" id="QVI63933.1"/>
    </source>
</evidence>
<evidence type="ECO:0000256" key="3">
    <source>
        <dbReference type="ARBA" id="ARBA00022676"/>
    </source>
</evidence>
<dbReference type="InterPro" id="IPR038731">
    <property type="entry name" value="RgtA/B/C-like"/>
</dbReference>
<reference evidence="10 11" key="1">
    <citation type="submission" date="2021-05" db="EMBL/GenBank/DDBJ databases">
        <title>Novel species in genus Cellulomonas.</title>
        <authorList>
            <person name="Zhang G."/>
        </authorList>
    </citation>
    <scope>NUCLEOTIDE SEQUENCE [LARGE SCALE GENOMIC DNA]</scope>
    <source>
        <strain evidence="11">zg-ZUI222</strain>
    </source>
</reference>
<feature type="transmembrane region" description="Helical" evidence="8">
    <location>
        <begin position="331"/>
        <end position="350"/>
    </location>
</feature>
<evidence type="ECO:0000313" key="11">
    <source>
        <dbReference type="Proteomes" id="UP000677804"/>
    </source>
</evidence>